<keyword evidence="2" id="KW-1185">Reference proteome</keyword>
<sequence>MYRVIEVAKMLGVSKVTVYKKINKNKKLLKNHIQTRSNITYIDDVGIEIIKNTIEVTSTYSSTDPSDIGIIQKEVIDNLNETILFLSDQVSKKKMQIEKKDEILDSYKTIIKSNRGKIQYLESKISE</sequence>
<gene>
    <name evidence="1" type="ORF">KHM83_07590</name>
</gene>
<evidence type="ECO:0000313" key="1">
    <source>
        <dbReference type="EMBL" id="MBS7526537.1"/>
    </source>
</evidence>
<accession>A0ABS5PNR9</accession>
<evidence type="ECO:0000313" key="2">
    <source>
        <dbReference type="Proteomes" id="UP000746471"/>
    </source>
</evidence>
<organism evidence="1 2">
    <name type="scientific">Fusibacter paucivorans</name>
    <dbReference type="NCBI Taxonomy" id="76009"/>
    <lineage>
        <taxon>Bacteria</taxon>
        <taxon>Bacillati</taxon>
        <taxon>Bacillota</taxon>
        <taxon>Clostridia</taxon>
        <taxon>Eubacteriales</taxon>
        <taxon>Eubacteriales Family XII. Incertae Sedis</taxon>
        <taxon>Fusibacter</taxon>
    </lineage>
</organism>
<dbReference type="EMBL" id="JAHBCL010000011">
    <property type="protein sequence ID" value="MBS7526537.1"/>
    <property type="molecule type" value="Genomic_DNA"/>
</dbReference>
<proteinExistence type="predicted"/>
<comment type="caution">
    <text evidence="1">The sequence shown here is derived from an EMBL/GenBank/DDBJ whole genome shotgun (WGS) entry which is preliminary data.</text>
</comment>
<name>A0ABS5PNR9_9FIRM</name>
<dbReference type="RefSeq" id="WP_213236399.1">
    <property type="nucleotide sequence ID" value="NZ_JAHBCL010000011.1"/>
</dbReference>
<dbReference type="Proteomes" id="UP000746471">
    <property type="component" value="Unassembled WGS sequence"/>
</dbReference>
<protein>
    <submittedName>
        <fullName evidence="1">Uncharacterized protein</fullName>
    </submittedName>
</protein>
<reference evidence="1 2" key="1">
    <citation type="submission" date="2021-05" db="EMBL/GenBank/DDBJ databases">
        <title>Fusibacter ferrireducens sp. nov., an anaerobic, sulfur- and Fe-reducing bacterium isolated from the mangrove sediment.</title>
        <authorList>
            <person name="Qiu D."/>
        </authorList>
    </citation>
    <scope>NUCLEOTIDE SEQUENCE [LARGE SCALE GENOMIC DNA]</scope>
    <source>
        <strain evidence="1 2">DSM 12116</strain>
    </source>
</reference>